<dbReference type="Pfam" id="PF13924">
    <property type="entry name" value="Lipocalin_5"/>
    <property type="match status" value="1"/>
</dbReference>
<dbReference type="InterPro" id="IPR024311">
    <property type="entry name" value="Lipocalin-like"/>
</dbReference>
<evidence type="ECO:0000256" key="1">
    <source>
        <dbReference type="SAM" id="SignalP"/>
    </source>
</evidence>
<proteinExistence type="predicted"/>
<feature type="domain" description="Lipocalin-like" evidence="2">
    <location>
        <begin position="31"/>
        <end position="152"/>
    </location>
</feature>
<feature type="signal peptide" evidence="1">
    <location>
        <begin position="1"/>
        <end position="24"/>
    </location>
</feature>
<keyword evidence="1" id="KW-0732">Signal</keyword>
<evidence type="ECO:0000259" key="2">
    <source>
        <dbReference type="Pfam" id="PF13924"/>
    </source>
</evidence>
<feature type="chain" id="PRO_5045778988" evidence="1">
    <location>
        <begin position="25"/>
        <end position="164"/>
    </location>
</feature>
<dbReference type="Proteomes" id="UP001057520">
    <property type="component" value="Chromosome"/>
</dbReference>
<evidence type="ECO:0000313" key="4">
    <source>
        <dbReference type="Proteomes" id="UP001057520"/>
    </source>
</evidence>
<reference evidence="3 4" key="1">
    <citation type="submission" date="2022-04" db="EMBL/GenBank/DDBJ databases">
        <title>Genome sequence of soybean root-associated Caulobacter segnis RL271.</title>
        <authorList>
            <person name="Longley R."/>
            <person name="Bonito G."/>
            <person name="Trigodet F."/>
            <person name="Crosson S."/>
            <person name="Fiebig A."/>
        </authorList>
    </citation>
    <scope>NUCLEOTIDE SEQUENCE [LARGE SCALE GENOMIC DNA]</scope>
    <source>
        <strain evidence="3 4">RL271</strain>
    </source>
</reference>
<name>A0ABY4ZR93_9CAUL</name>
<accession>A0ABY4ZR93</accession>
<dbReference type="EMBL" id="CP096040">
    <property type="protein sequence ID" value="USQ95111.1"/>
    <property type="molecule type" value="Genomic_DNA"/>
</dbReference>
<keyword evidence="4" id="KW-1185">Reference proteome</keyword>
<gene>
    <name evidence="3" type="ORF">MZV50_21525</name>
</gene>
<evidence type="ECO:0000313" key="3">
    <source>
        <dbReference type="EMBL" id="USQ95111.1"/>
    </source>
</evidence>
<sequence length="164" mass="17571">MRNAMTGLALLLALLLASGGAAGAADFPLAGTWTLTAADRITPAGVREPDYGAAPKGRLIVDATGRYSLQIFKSERTGFASGDKKRGTPQEYADAALGSSTHYGTIAIDAAAHQLVFRIEGASFKNWEGTTQRRAYDLKGDRLSYRVPTAPDGNVPVSEWRRER</sequence>
<protein>
    <submittedName>
        <fullName evidence="3">Lipocalin-like domain-containing protein</fullName>
    </submittedName>
</protein>
<organism evidence="3 4">
    <name type="scientific">Caulobacter segnis</name>
    <dbReference type="NCBI Taxonomy" id="88688"/>
    <lineage>
        <taxon>Bacteria</taxon>
        <taxon>Pseudomonadati</taxon>
        <taxon>Pseudomonadota</taxon>
        <taxon>Alphaproteobacteria</taxon>
        <taxon>Caulobacterales</taxon>
        <taxon>Caulobacteraceae</taxon>
        <taxon>Caulobacter</taxon>
    </lineage>
</organism>